<dbReference type="Gene3D" id="2.40.50.1020">
    <property type="entry name" value="LytTr DNA-binding domain"/>
    <property type="match status" value="1"/>
</dbReference>
<dbReference type="SMART" id="SM00850">
    <property type="entry name" value="LytTR"/>
    <property type="match status" value="1"/>
</dbReference>
<dbReference type="EMBL" id="VSSQ01002559">
    <property type="protein sequence ID" value="MPM16146.1"/>
    <property type="molecule type" value="Genomic_DNA"/>
</dbReference>
<organism evidence="2">
    <name type="scientific">bioreactor metagenome</name>
    <dbReference type="NCBI Taxonomy" id="1076179"/>
    <lineage>
        <taxon>unclassified sequences</taxon>
        <taxon>metagenomes</taxon>
        <taxon>ecological metagenomes</taxon>
    </lineage>
</organism>
<dbReference type="InterPro" id="IPR007492">
    <property type="entry name" value="LytTR_DNA-bd_dom"/>
</dbReference>
<gene>
    <name evidence="2" type="ORF">SDC9_62522</name>
</gene>
<dbReference type="Pfam" id="PF04397">
    <property type="entry name" value="LytTR"/>
    <property type="match status" value="1"/>
</dbReference>
<comment type="caution">
    <text evidence="2">The sequence shown here is derived from an EMBL/GenBank/DDBJ whole genome shotgun (WGS) entry which is preliminary data.</text>
</comment>
<dbReference type="GO" id="GO:0003677">
    <property type="term" value="F:DNA binding"/>
    <property type="evidence" value="ECO:0007669"/>
    <property type="project" value="InterPro"/>
</dbReference>
<dbReference type="PROSITE" id="PS50930">
    <property type="entry name" value="HTH_LYTTR"/>
    <property type="match status" value="1"/>
</dbReference>
<name>A0A644XIW2_9ZZZZ</name>
<dbReference type="InterPro" id="IPR046947">
    <property type="entry name" value="LytR-like"/>
</dbReference>
<evidence type="ECO:0000259" key="1">
    <source>
        <dbReference type="PROSITE" id="PS50930"/>
    </source>
</evidence>
<dbReference type="PANTHER" id="PTHR37299">
    <property type="entry name" value="TRANSCRIPTIONAL REGULATOR-RELATED"/>
    <property type="match status" value="1"/>
</dbReference>
<feature type="domain" description="HTH LytTR-type" evidence="1">
    <location>
        <begin position="136"/>
        <end position="234"/>
    </location>
</feature>
<protein>
    <recommendedName>
        <fullName evidence="1">HTH LytTR-type domain-containing protein</fullName>
    </recommendedName>
</protein>
<dbReference type="AlphaFoldDB" id="A0A644XIW2"/>
<proteinExistence type="predicted"/>
<dbReference type="GO" id="GO:0000156">
    <property type="term" value="F:phosphorelay response regulator activity"/>
    <property type="evidence" value="ECO:0007669"/>
    <property type="project" value="InterPro"/>
</dbReference>
<dbReference type="PANTHER" id="PTHR37299:SF1">
    <property type="entry name" value="STAGE 0 SPORULATION PROTEIN A HOMOLOG"/>
    <property type="match status" value="1"/>
</dbReference>
<reference evidence="2" key="1">
    <citation type="submission" date="2019-08" db="EMBL/GenBank/DDBJ databases">
        <authorList>
            <person name="Kucharzyk K."/>
            <person name="Murdoch R.W."/>
            <person name="Higgins S."/>
            <person name="Loffler F."/>
        </authorList>
    </citation>
    <scope>NUCLEOTIDE SEQUENCE</scope>
</reference>
<accession>A0A644XIW2</accession>
<sequence>MKRIVIFSGSEAGLDEILCMVEKEFGKDGLDCSLTAFFDSKKLMNFLDANSSAVDIVLFDLCRQSHSYIGLADTLSKYYPDIDLLYISKPLYTFSEADRSVTMPEYILSTPLSFDDLQRPLSKAVTALTKYDSGKLTLFTKSQVYRLRHSRIDYIVSSNRQLTFHGGENVLCVYGKLNDVEQELGEDFLRCHQSYLVNINRIMEFGKLSIKLITGVRVPVSKSRYEKAYAAFLRYTGCTGIGECGCK</sequence>
<evidence type="ECO:0000313" key="2">
    <source>
        <dbReference type="EMBL" id="MPM16146.1"/>
    </source>
</evidence>